<evidence type="ECO:0000256" key="3">
    <source>
        <dbReference type="ARBA" id="ARBA00022801"/>
    </source>
</evidence>
<dbReference type="Pfam" id="PF07687">
    <property type="entry name" value="M20_dimer"/>
    <property type="match status" value="1"/>
</dbReference>
<dbReference type="InterPro" id="IPR011650">
    <property type="entry name" value="Peptidase_M20_dimer"/>
</dbReference>
<accession>A0A3A8I329</accession>
<dbReference type="EMBL" id="JABFJV010000152">
    <property type="protein sequence ID" value="NOK36249.1"/>
    <property type="molecule type" value="Genomic_DNA"/>
</dbReference>
<keyword evidence="3 5" id="KW-0378">Hydrolase</keyword>
<evidence type="ECO:0000259" key="4">
    <source>
        <dbReference type="Pfam" id="PF07687"/>
    </source>
</evidence>
<name>A0A3A8I329_9BACT</name>
<dbReference type="GO" id="GO:0046872">
    <property type="term" value="F:metal ion binding"/>
    <property type="evidence" value="ECO:0007669"/>
    <property type="project" value="UniProtKB-KW"/>
</dbReference>
<proteinExistence type="predicted"/>
<sequence length="476" mass="51646">MNVDQALASSERIWEQEILPALERYIRIPNKSPSFDPDWVKTGHMEKAVQLISDWCRAQTAHLPGLTVEVVRLKTADGKDRTPVIYMEVPGTRADDTVLLYGHLDKQPEMTGWREGLTPWTPVREGDKLYGRGGADDGYSAFASLSALRLLKEQNVPHARCAIVIEACEESGSYDLPAYIEALAPRIGKPSLVVCLDSGCANYDQLWMTTSLRGMVAGNLRVDILTEGVHSGDATGVVASSMRIMRQLLSRVEDEATGHIKVKELHTEIPEGRRQQAKAAAETLGEELSSKFPWVEGARPVTTDGTELVLNRTWRPALALTGVDGVPGLASAGNVLRPFTTWKLSMRIPPRVDPKVASKALKETLEKDPPYGAKVSFDGDKASVGWDAPPLAGWLSRAVESASKSCFGKSAMAMGEGGTIPFMGMLGERFPEAQFLITGLLGPGSNAHGPNEFLHIPTGKKLTAAVASVVADHFKR</sequence>
<keyword evidence="2" id="KW-0479">Metal-binding</keyword>
<dbReference type="AlphaFoldDB" id="A0A3A8I329"/>
<reference evidence="5 6" key="1">
    <citation type="submission" date="2020-05" db="EMBL/GenBank/DDBJ databases">
        <authorList>
            <person name="Whitworth D."/>
        </authorList>
    </citation>
    <scope>NUCLEOTIDE SEQUENCE [LARGE SCALE GENOMIC DNA]</scope>
    <source>
        <strain evidence="5 6">AB043B</strain>
    </source>
</reference>
<dbReference type="OrthoDB" id="5443984at2"/>
<evidence type="ECO:0000313" key="5">
    <source>
        <dbReference type="EMBL" id="NOK36249.1"/>
    </source>
</evidence>
<dbReference type="GO" id="GO:0006508">
    <property type="term" value="P:proteolysis"/>
    <property type="evidence" value="ECO:0007669"/>
    <property type="project" value="UniProtKB-KW"/>
</dbReference>
<protein>
    <submittedName>
        <fullName evidence="5">M20/M25/M40 family metallo-hydrolase</fullName>
    </submittedName>
</protein>
<dbReference type="InterPro" id="IPR051458">
    <property type="entry name" value="Cyt/Met_Dipeptidase"/>
</dbReference>
<dbReference type="RefSeq" id="WP_120526268.1">
    <property type="nucleotide sequence ID" value="NZ_JABFJV010000152.1"/>
</dbReference>
<dbReference type="CDD" id="cd05682">
    <property type="entry name" value="M20_dipept_dapE"/>
    <property type="match status" value="1"/>
</dbReference>
<gene>
    <name evidence="5" type="ORF">HMI49_23890</name>
</gene>
<dbReference type="InterPro" id="IPR002933">
    <property type="entry name" value="Peptidase_M20"/>
</dbReference>
<evidence type="ECO:0000256" key="2">
    <source>
        <dbReference type="ARBA" id="ARBA00022723"/>
    </source>
</evidence>
<comment type="caution">
    <text evidence="5">The sequence shown here is derived from an EMBL/GenBank/DDBJ whole genome shotgun (WGS) entry which is preliminary data.</text>
</comment>
<dbReference type="Pfam" id="PF01546">
    <property type="entry name" value="Peptidase_M20"/>
    <property type="match status" value="1"/>
</dbReference>
<dbReference type="Proteomes" id="UP000563426">
    <property type="component" value="Unassembled WGS sequence"/>
</dbReference>
<dbReference type="Gene3D" id="3.40.630.10">
    <property type="entry name" value="Zn peptidases"/>
    <property type="match status" value="1"/>
</dbReference>
<dbReference type="SUPFAM" id="SSF53187">
    <property type="entry name" value="Zn-dependent exopeptidases"/>
    <property type="match status" value="1"/>
</dbReference>
<feature type="domain" description="Peptidase M20 dimerisation" evidence="4">
    <location>
        <begin position="211"/>
        <end position="370"/>
    </location>
</feature>
<dbReference type="PANTHER" id="PTHR43270:SF4">
    <property type="entry name" value="CARNOSINE DIPEPTIDASE 2, ISOFORM A"/>
    <property type="match status" value="1"/>
</dbReference>
<keyword evidence="6" id="KW-1185">Reference proteome</keyword>
<dbReference type="PANTHER" id="PTHR43270">
    <property type="entry name" value="BETA-ALA-HIS DIPEPTIDASE"/>
    <property type="match status" value="1"/>
</dbReference>
<dbReference type="Gene3D" id="3.30.70.360">
    <property type="match status" value="1"/>
</dbReference>
<keyword evidence="1" id="KW-0645">Protease</keyword>
<evidence type="ECO:0000313" key="6">
    <source>
        <dbReference type="Proteomes" id="UP000563426"/>
    </source>
</evidence>
<evidence type="ECO:0000256" key="1">
    <source>
        <dbReference type="ARBA" id="ARBA00022670"/>
    </source>
</evidence>
<organism evidence="5 6">
    <name type="scientific">Corallococcus exercitus</name>
    <dbReference type="NCBI Taxonomy" id="2316736"/>
    <lineage>
        <taxon>Bacteria</taxon>
        <taxon>Pseudomonadati</taxon>
        <taxon>Myxococcota</taxon>
        <taxon>Myxococcia</taxon>
        <taxon>Myxococcales</taxon>
        <taxon>Cystobacterineae</taxon>
        <taxon>Myxococcaceae</taxon>
        <taxon>Corallococcus</taxon>
    </lineage>
</organism>
<dbReference type="GO" id="GO:0008233">
    <property type="term" value="F:peptidase activity"/>
    <property type="evidence" value="ECO:0007669"/>
    <property type="project" value="UniProtKB-KW"/>
</dbReference>